<dbReference type="GO" id="GO:0006220">
    <property type="term" value="P:pyrimidine nucleotide metabolic process"/>
    <property type="evidence" value="ECO:0007669"/>
    <property type="project" value="UniProtKB-UniRule"/>
</dbReference>
<evidence type="ECO:0000256" key="1">
    <source>
        <dbReference type="ARBA" id="ARBA00009427"/>
    </source>
</evidence>
<comment type="catalytic activity">
    <reaction evidence="6 8">
        <text>dCMP + ATP = dCDP + ADP</text>
        <dbReference type="Rhea" id="RHEA:25094"/>
        <dbReference type="ChEBI" id="CHEBI:30616"/>
        <dbReference type="ChEBI" id="CHEBI:57566"/>
        <dbReference type="ChEBI" id="CHEBI:58593"/>
        <dbReference type="ChEBI" id="CHEBI:456216"/>
        <dbReference type="EC" id="2.7.4.25"/>
    </reaction>
</comment>
<evidence type="ECO:0000256" key="5">
    <source>
        <dbReference type="ARBA" id="ARBA00022840"/>
    </source>
</evidence>
<dbReference type="Proteomes" id="UP000188246">
    <property type="component" value="Chromosome"/>
</dbReference>
<dbReference type="CDD" id="cd02020">
    <property type="entry name" value="CMPK"/>
    <property type="match status" value="1"/>
</dbReference>
<feature type="binding site" evidence="8">
    <location>
        <begin position="11"/>
        <end position="19"/>
    </location>
    <ligand>
        <name>ATP</name>
        <dbReference type="ChEBI" id="CHEBI:30616"/>
    </ligand>
</feature>
<reference evidence="9 10" key="1">
    <citation type="journal article" date="2010" name="Int. J. Syst. Evol. Microbiol.">
        <title>Vagococcus penaei sp. nov., isolated from spoilage microbiota of cooked shrimp (Penaeus vannamei).</title>
        <authorList>
            <person name="Jaffres E."/>
            <person name="Prevost H."/>
            <person name="Rossero A."/>
            <person name="Joffraud J.J."/>
            <person name="Dousset X."/>
        </authorList>
    </citation>
    <scope>NUCLEOTIDE SEQUENCE [LARGE SCALE GENOMIC DNA]</scope>
    <source>
        <strain evidence="9 10">CD276</strain>
    </source>
</reference>
<dbReference type="GO" id="GO:0015949">
    <property type="term" value="P:nucleobase-containing small molecule interconversion"/>
    <property type="evidence" value="ECO:0007669"/>
    <property type="project" value="TreeGrafter"/>
</dbReference>
<dbReference type="InterPro" id="IPR003136">
    <property type="entry name" value="Cytidylate_kin"/>
</dbReference>
<keyword evidence="5 8" id="KW-0067">ATP-binding</keyword>
<dbReference type="GO" id="GO:0005829">
    <property type="term" value="C:cytosol"/>
    <property type="evidence" value="ECO:0007669"/>
    <property type="project" value="TreeGrafter"/>
</dbReference>
<dbReference type="STRING" id="633807.BW732_01155"/>
<keyword evidence="2 8" id="KW-0808">Transferase</keyword>
<protein>
    <recommendedName>
        <fullName evidence="8">Cytidylate kinase</fullName>
        <shortName evidence="8">CK</shortName>
        <ecNumber evidence="8">2.7.4.25</ecNumber>
    </recommendedName>
    <alternativeName>
        <fullName evidence="8">Cytidine monophosphate kinase</fullName>
        <shortName evidence="8">CMP kinase</shortName>
    </alternativeName>
</protein>
<dbReference type="OrthoDB" id="9807434at2"/>
<accession>A0A1Q2D3L0</accession>
<dbReference type="Gene3D" id="3.40.50.300">
    <property type="entry name" value="P-loop containing nucleotide triphosphate hydrolases"/>
    <property type="match status" value="1"/>
</dbReference>
<evidence type="ECO:0000256" key="3">
    <source>
        <dbReference type="ARBA" id="ARBA00022741"/>
    </source>
</evidence>
<organism evidence="9 10">
    <name type="scientific">Vagococcus penaei</name>
    <dbReference type="NCBI Taxonomy" id="633807"/>
    <lineage>
        <taxon>Bacteria</taxon>
        <taxon>Bacillati</taxon>
        <taxon>Bacillota</taxon>
        <taxon>Bacilli</taxon>
        <taxon>Lactobacillales</taxon>
        <taxon>Enterococcaceae</taxon>
        <taxon>Vagococcus</taxon>
    </lineage>
</organism>
<sequence>MKKTVQIAIDGPASAGKSTVAKILAKQLGFVYCDTGAMYRSLTLAALQKEIPLEDEEALLNLLNHLEITFKQLADGQHVYLNDEDVTLAIRSIEVTKSVSEVSAFKQIREEMVKRQKTFSLSDSIIMDGRDIGTVVLPNADLKIFLVASVEERAERRFKENQAKGIPADFDEIKKDIAWRDNYDSTRKNSPLVQAKDAVLLDTTGLSINDVVNKILDLAKDLI</sequence>
<evidence type="ECO:0000256" key="2">
    <source>
        <dbReference type="ARBA" id="ARBA00022679"/>
    </source>
</evidence>
<evidence type="ECO:0000313" key="9">
    <source>
        <dbReference type="EMBL" id="AQP52964.1"/>
    </source>
</evidence>
<dbReference type="HAMAP" id="MF_00238">
    <property type="entry name" value="Cytidyl_kinase_type1"/>
    <property type="match status" value="1"/>
</dbReference>
<comment type="catalytic activity">
    <reaction evidence="7 8">
        <text>CMP + ATP = CDP + ADP</text>
        <dbReference type="Rhea" id="RHEA:11600"/>
        <dbReference type="ChEBI" id="CHEBI:30616"/>
        <dbReference type="ChEBI" id="CHEBI:58069"/>
        <dbReference type="ChEBI" id="CHEBI:60377"/>
        <dbReference type="ChEBI" id="CHEBI:456216"/>
        <dbReference type="EC" id="2.7.4.25"/>
    </reaction>
</comment>
<keyword evidence="4 8" id="KW-0418">Kinase</keyword>
<evidence type="ECO:0000256" key="8">
    <source>
        <dbReference type="HAMAP-Rule" id="MF_00238"/>
    </source>
</evidence>
<dbReference type="PANTHER" id="PTHR21299">
    <property type="entry name" value="CYTIDYLATE KINASE/PANTOATE-BETA-ALANINE LIGASE"/>
    <property type="match status" value="1"/>
</dbReference>
<keyword evidence="8" id="KW-0963">Cytoplasm</keyword>
<dbReference type="Pfam" id="PF02224">
    <property type="entry name" value="Cytidylate_kin"/>
    <property type="match status" value="1"/>
</dbReference>
<dbReference type="GO" id="GO:0036430">
    <property type="term" value="F:CMP kinase activity"/>
    <property type="evidence" value="ECO:0007669"/>
    <property type="project" value="RHEA"/>
</dbReference>
<evidence type="ECO:0000256" key="7">
    <source>
        <dbReference type="ARBA" id="ARBA00048478"/>
    </source>
</evidence>
<name>A0A1Q2D3L0_9ENTE</name>
<dbReference type="InterPro" id="IPR027417">
    <property type="entry name" value="P-loop_NTPase"/>
</dbReference>
<dbReference type="EC" id="2.7.4.25" evidence="8"/>
<dbReference type="SUPFAM" id="SSF52540">
    <property type="entry name" value="P-loop containing nucleoside triphosphate hydrolases"/>
    <property type="match status" value="1"/>
</dbReference>
<dbReference type="GO" id="GO:0036431">
    <property type="term" value="F:dCMP kinase activity"/>
    <property type="evidence" value="ECO:0007669"/>
    <property type="project" value="InterPro"/>
</dbReference>
<evidence type="ECO:0000256" key="6">
    <source>
        <dbReference type="ARBA" id="ARBA00047615"/>
    </source>
</evidence>
<dbReference type="NCBIfam" id="TIGR00017">
    <property type="entry name" value="cmk"/>
    <property type="match status" value="1"/>
</dbReference>
<dbReference type="GO" id="GO:0005524">
    <property type="term" value="F:ATP binding"/>
    <property type="evidence" value="ECO:0007669"/>
    <property type="project" value="UniProtKB-UniRule"/>
</dbReference>
<dbReference type="InterPro" id="IPR011994">
    <property type="entry name" value="Cytidylate_kinase_dom"/>
</dbReference>
<comment type="similarity">
    <text evidence="1 8">Belongs to the cytidylate kinase family. Type 1 subfamily.</text>
</comment>
<comment type="subcellular location">
    <subcellularLocation>
        <location evidence="8">Cytoplasm</location>
    </subcellularLocation>
</comment>
<evidence type="ECO:0000256" key="4">
    <source>
        <dbReference type="ARBA" id="ARBA00022777"/>
    </source>
</evidence>
<keyword evidence="3 8" id="KW-0547">Nucleotide-binding</keyword>
<evidence type="ECO:0000313" key="10">
    <source>
        <dbReference type="Proteomes" id="UP000188246"/>
    </source>
</evidence>
<keyword evidence="10" id="KW-1185">Reference proteome</keyword>
<dbReference type="PANTHER" id="PTHR21299:SF2">
    <property type="entry name" value="CYTIDYLATE KINASE"/>
    <property type="match status" value="1"/>
</dbReference>
<dbReference type="AlphaFoldDB" id="A0A1Q2D3L0"/>
<dbReference type="RefSeq" id="WP_077275061.1">
    <property type="nucleotide sequence ID" value="NZ_CP019609.1"/>
</dbReference>
<gene>
    <name evidence="8" type="primary">cmk</name>
    <name evidence="9" type="ORF">BW732_01155</name>
</gene>
<dbReference type="EMBL" id="CP019609">
    <property type="protein sequence ID" value="AQP52964.1"/>
    <property type="molecule type" value="Genomic_DNA"/>
</dbReference>
<dbReference type="KEGG" id="vpi:BW732_01155"/>
<proteinExistence type="inferred from homology"/>